<comment type="caution">
    <text evidence="1">The sequence shown here is derived from an EMBL/GenBank/DDBJ whole genome shotgun (WGS) entry which is preliminary data.</text>
</comment>
<gene>
    <name evidence="1" type="ORF">EI684_21470</name>
</gene>
<proteinExistence type="predicted"/>
<reference evidence="1 2" key="1">
    <citation type="submission" date="2018-12" db="EMBL/GenBank/DDBJ databases">
        <title>Genome Sequence of Candidatus Viridilinea halotolerans isolated from saline sulfide-rich spring.</title>
        <authorList>
            <person name="Grouzdev D.S."/>
            <person name="Burganskaya E.I."/>
            <person name="Krutkina M.S."/>
            <person name="Sukhacheva M.V."/>
            <person name="Gorlenko V.M."/>
        </authorList>
    </citation>
    <scope>NUCLEOTIDE SEQUENCE [LARGE SCALE GENOMIC DNA]</scope>
    <source>
        <strain evidence="1">Chok-6</strain>
    </source>
</reference>
<organism evidence="1 2">
    <name type="scientific">Candidatus Viridilinea halotolerans</name>
    <dbReference type="NCBI Taxonomy" id="2491704"/>
    <lineage>
        <taxon>Bacteria</taxon>
        <taxon>Bacillati</taxon>
        <taxon>Chloroflexota</taxon>
        <taxon>Chloroflexia</taxon>
        <taxon>Chloroflexales</taxon>
        <taxon>Chloroflexineae</taxon>
        <taxon>Oscillochloridaceae</taxon>
        <taxon>Candidatus Viridilinea</taxon>
    </lineage>
</organism>
<protein>
    <submittedName>
        <fullName evidence="1">Uncharacterized protein</fullName>
    </submittedName>
</protein>
<evidence type="ECO:0000313" key="1">
    <source>
        <dbReference type="EMBL" id="RRR66039.1"/>
    </source>
</evidence>
<sequence length="128" mass="14230">MATNTSLTARSDPTYELLLVSANGLLRLWHDRGENPGYKIEHAGEVVWFRPPTRFQWRKDRTDALAMAMAMATDIGQTIGPPTVTGAIPITGCAPRKAENREHLAMLGRLYGEHIETAFAEEPALRRS</sequence>
<dbReference type="EMBL" id="RSAS01000889">
    <property type="protein sequence ID" value="RRR66039.1"/>
    <property type="molecule type" value="Genomic_DNA"/>
</dbReference>
<dbReference type="AlphaFoldDB" id="A0A426TRF7"/>
<dbReference type="Proteomes" id="UP000280307">
    <property type="component" value="Unassembled WGS sequence"/>
</dbReference>
<accession>A0A426TRF7</accession>
<name>A0A426TRF7_9CHLR</name>
<evidence type="ECO:0000313" key="2">
    <source>
        <dbReference type="Proteomes" id="UP000280307"/>
    </source>
</evidence>